<name>A0A226WN48_CABSO</name>
<dbReference type="AlphaFoldDB" id="A0A226WN48"/>
<gene>
    <name evidence="1" type="ORF">BSU04_40840</name>
</gene>
<proteinExistence type="predicted"/>
<dbReference type="EMBL" id="MTHB01000272">
    <property type="protein sequence ID" value="OXC72631.1"/>
    <property type="molecule type" value="Genomic_DNA"/>
</dbReference>
<evidence type="ECO:0000313" key="1">
    <source>
        <dbReference type="EMBL" id="OXC72631.1"/>
    </source>
</evidence>
<protein>
    <submittedName>
        <fullName evidence="1">Uncharacterized protein</fullName>
    </submittedName>
</protein>
<evidence type="ECO:0000313" key="2">
    <source>
        <dbReference type="Proteomes" id="UP000214720"/>
    </source>
</evidence>
<reference evidence="2" key="1">
    <citation type="submission" date="2017-01" db="EMBL/GenBank/DDBJ databases">
        <title>Genome Analysis of Deinococcus marmoris KOPRI26562.</title>
        <authorList>
            <person name="Kim J.H."/>
            <person name="Oh H.-M."/>
        </authorList>
    </citation>
    <scope>NUCLEOTIDE SEQUENCE [LARGE SCALE GENOMIC DNA]</scope>
    <source>
        <strain evidence="2">PAMC 26633</strain>
    </source>
</reference>
<dbReference type="Proteomes" id="UP000214720">
    <property type="component" value="Unassembled WGS sequence"/>
</dbReference>
<organism evidence="1 2">
    <name type="scientific">Caballeronia sordidicola</name>
    <name type="common">Burkholderia sordidicola</name>
    <dbReference type="NCBI Taxonomy" id="196367"/>
    <lineage>
        <taxon>Bacteria</taxon>
        <taxon>Pseudomonadati</taxon>
        <taxon>Pseudomonadota</taxon>
        <taxon>Betaproteobacteria</taxon>
        <taxon>Burkholderiales</taxon>
        <taxon>Burkholderiaceae</taxon>
        <taxon>Caballeronia</taxon>
    </lineage>
</organism>
<comment type="caution">
    <text evidence="1">The sequence shown here is derived from an EMBL/GenBank/DDBJ whole genome shotgun (WGS) entry which is preliminary data.</text>
</comment>
<accession>A0A226WN48</accession>
<sequence>MRSMQTKAVVNSSMNARFAILDASNLSPVEETQRFRALLETFLRENV</sequence>